<organism evidence="1 2">
    <name type="scientific">Shigella dysenteriae WRSd3</name>
    <dbReference type="NCBI Taxonomy" id="1401327"/>
    <lineage>
        <taxon>Bacteria</taxon>
        <taxon>Pseudomonadati</taxon>
        <taxon>Pseudomonadota</taxon>
        <taxon>Gammaproteobacteria</taxon>
        <taxon>Enterobacterales</taxon>
        <taxon>Enterobacteriaceae</taxon>
        <taxon>Shigella</taxon>
    </lineage>
</organism>
<dbReference type="Proteomes" id="UP000017944">
    <property type="component" value="Unassembled WGS sequence"/>
</dbReference>
<dbReference type="EMBL" id="AXUT01000448">
    <property type="protein sequence ID" value="ESU76987.1"/>
    <property type="molecule type" value="Genomic_DNA"/>
</dbReference>
<sequence length="50" mass="5595">MFHLFQRNIVDFSRIAGGWESPEWVIFAVPAMVRFVLPDAPPGAAYPAYG</sequence>
<comment type="caution">
    <text evidence="1">The sequence shown here is derived from an EMBL/GenBank/DDBJ whole genome shotgun (WGS) entry which is preliminary data.</text>
</comment>
<name>A0A090NB96_SHIDY</name>
<gene>
    <name evidence="1" type="ORF">WRSd3_04087</name>
</gene>
<accession>A0A090NB96</accession>
<dbReference type="AlphaFoldDB" id="A0A090NB96"/>
<evidence type="ECO:0000313" key="1">
    <source>
        <dbReference type="EMBL" id="ESU76987.1"/>
    </source>
</evidence>
<protein>
    <submittedName>
        <fullName evidence="1">Uncharacterized protein</fullName>
    </submittedName>
</protein>
<reference evidence="1 2" key="1">
    <citation type="submission" date="2013-10" db="EMBL/GenBank/DDBJ databases">
        <title>Draft genomes and the virulence plasmids of Sd1617 vaccine constructs: WRSd3 and WRSd5.</title>
        <authorList>
            <person name="Aksomboon Vongsawan A."/>
            <person name="Venkatesan M.M."/>
            <person name="Vaisvil B."/>
            <person name="Emel G."/>
            <person name="Kepatral V."/>
            <person name="Sethabutr O."/>
            <person name="Serichantalergs O."/>
            <person name="Mason C."/>
        </authorList>
    </citation>
    <scope>NUCLEOTIDE SEQUENCE [LARGE SCALE GENOMIC DNA]</scope>
    <source>
        <strain evidence="1 2">WRSd3</strain>
    </source>
</reference>
<dbReference type="RefSeq" id="WP_000468854.1">
    <property type="nucleotide sequence ID" value="NZ_AXUT01000448.1"/>
</dbReference>
<proteinExistence type="predicted"/>
<dbReference type="PATRIC" id="fig|1401327.3.peg.3786"/>
<evidence type="ECO:0000313" key="2">
    <source>
        <dbReference type="Proteomes" id="UP000017944"/>
    </source>
</evidence>